<dbReference type="EMBL" id="NWVC01000007">
    <property type="protein sequence ID" value="PCG13606.1"/>
    <property type="molecule type" value="Genomic_DNA"/>
</dbReference>
<evidence type="ECO:0000256" key="1">
    <source>
        <dbReference type="SAM" id="SignalP"/>
    </source>
</evidence>
<keyword evidence="1" id="KW-0732">Signal</keyword>
<feature type="chain" id="PRO_5013377087" description="Lysozyme inhibitor" evidence="1">
    <location>
        <begin position="21"/>
        <end position="161"/>
    </location>
</feature>
<protein>
    <recommendedName>
        <fullName evidence="4">Lysozyme inhibitor</fullName>
    </recommendedName>
</protein>
<evidence type="ECO:0008006" key="4">
    <source>
        <dbReference type="Google" id="ProtNLM"/>
    </source>
</evidence>
<dbReference type="Gene3D" id="3.40.1420.10">
    <property type="entry name" value="Inhibitor of vertebrate lysozyme"/>
    <property type="match status" value="1"/>
</dbReference>
<dbReference type="RefSeq" id="WP_083956658.1">
    <property type="nucleotide sequence ID" value="NZ_JBHIWA010000012.1"/>
</dbReference>
<sequence length="161" mass="16751">MLRRLAPVLLVALAACQQQTEPVANVATPTPAATPSPSASPTAPEAMARYVDHYPYEAVGATSFLGDPLVKAAVAAAVPDEAVRDGVLSNEAVATPIVMRDGRVLAWGCEPHNCGPHNWSIAITPDGKRAAVCYYDQDAKAARWYPEGAGPNPDSGCPSGD</sequence>
<name>A0A2A4I606_9SPHN</name>
<gene>
    <name evidence="2" type="ORF">COA07_13930</name>
</gene>
<dbReference type="InterPro" id="IPR036501">
    <property type="entry name" value="Inhibitor_vert_lysozyme_sf"/>
</dbReference>
<dbReference type="Proteomes" id="UP000218323">
    <property type="component" value="Unassembled WGS sequence"/>
</dbReference>
<comment type="caution">
    <text evidence="2">The sequence shown here is derived from an EMBL/GenBank/DDBJ whole genome shotgun (WGS) entry which is preliminary data.</text>
</comment>
<dbReference type="AlphaFoldDB" id="A0A2A4I606"/>
<evidence type="ECO:0000313" key="2">
    <source>
        <dbReference type="EMBL" id="PCG13606.1"/>
    </source>
</evidence>
<organism evidence="2 3">
    <name type="scientific">Sphingomonas adhaesiva</name>
    <dbReference type="NCBI Taxonomy" id="28212"/>
    <lineage>
        <taxon>Bacteria</taxon>
        <taxon>Pseudomonadati</taxon>
        <taxon>Pseudomonadota</taxon>
        <taxon>Alphaproteobacteria</taxon>
        <taxon>Sphingomonadales</taxon>
        <taxon>Sphingomonadaceae</taxon>
        <taxon>Sphingomonas</taxon>
    </lineage>
</organism>
<proteinExistence type="predicted"/>
<keyword evidence="3" id="KW-1185">Reference proteome</keyword>
<evidence type="ECO:0000313" key="3">
    <source>
        <dbReference type="Proteomes" id="UP000218323"/>
    </source>
</evidence>
<reference evidence="2 3" key="1">
    <citation type="submission" date="2017-09" db="EMBL/GenBank/DDBJ databases">
        <title>Sphingomonas adhaesiva DSM 7418, whole genome shotgun sequence.</title>
        <authorList>
            <person name="Feng G."/>
            <person name="Zhu H."/>
        </authorList>
    </citation>
    <scope>NUCLEOTIDE SEQUENCE [LARGE SCALE GENOMIC DNA]</scope>
    <source>
        <strain evidence="2 3">DSM 7418</strain>
    </source>
</reference>
<accession>A0A2A4I606</accession>
<dbReference type="PROSITE" id="PS51257">
    <property type="entry name" value="PROKAR_LIPOPROTEIN"/>
    <property type="match status" value="1"/>
</dbReference>
<feature type="signal peptide" evidence="1">
    <location>
        <begin position="1"/>
        <end position="20"/>
    </location>
</feature>